<dbReference type="RefSeq" id="WP_064894056.1">
    <property type="nucleotide sequence ID" value="NZ_LZHX01000004.1"/>
</dbReference>
<dbReference type="Proteomes" id="UP000093779">
    <property type="component" value="Unassembled WGS sequence"/>
</dbReference>
<name>A0A1A1ZJN4_9MYCO</name>
<accession>A0A1A1ZJN4</accession>
<dbReference type="AlphaFoldDB" id="A0A1A1ZJN4"/>
<sequence length="292" mass="32749">MSTECLNNACKRPSQLFLCNDCATVLRNMLARVPELLDDLDARIQKLDRVPHGTIGRGRGPADLNVMDFDAAETARATRKLLRGWVNTIAERHTGRRPPGLDTIATRDLALWLQVNVDAIARLDCAGKIFRDINQLVGSGDKGGQLVRAIDRRERHFAGPCPTITGHDGSGQAVECGEILYAQVGDRTVDCPECGEEIDVAKNQRRALASRDLMTEPTLLEAFDNAGEPMEPTVLARWIAIKRLRPRGYLHQGQFVKTRVQEADRALYSFDTARRLWRRDNRLTRRQKVTAK</sequence>
<proteinExistence type="predicted"/>
<evidence type="ECO:0000313" key="1">
    <source>
        <dbReference type="EMBL" id="OBF29821.1"/>
    </source>
</evidence>
<comment type="caution">
    <text evidence="1">The sequence shown here is derived from an EMBL/GenBank/DDBJ whole genome shotgun (WGS) entry which is preliminary data.</text>
</comment>
<evidence type="ECO:0000313" key="2">
    <source>
        <dbReference type="Proteomes" id="UP000093779"/>
    </source>
</evidence>
<gene>
    <name evidence="1" type="ORF">A5726_29940</name>
</gene>
<organism evidence="1 2">
    <name type="scientific">Mycolicibacterium conceptionense</name>
    <dbReference type="NCBI Taxonomy" id="451644"/>
    <lineage>
        <taxon>Bacteria</taxon>
        <taxon>Bacillati</taxon>
        <taxon>Actinomycetota</taxon>
        <taxon>Actinomycetes</taxon>
        <taxon>Mycobacteriales</taxon>
        <taxon>Mycobacteriaceae</taxon>
        <taxon>Mycolicibacterium</taxon>
    </lineage>
</organism>
<reference evidence="1 2" key="1">
    <citation type="submission" date="2016-06" db="EMBL/GenBank/DDBJ databases">
        <authorList>
            <person name="Kjaerup R.B."/>
            <person name="Dalgaard T.S."/>
            <person name="Juul-Madsen H.R."/>
        </authorList>
    </citation>
    <scope>NUCLEOTIDE SEQUENCE [LARGE SCALE GENOMIC DNA]</scope>
    <source>
        <strain evidence="1 2">ACS1953</strain>
    </source>
</reference>
<protein>
    <submittedName>
        <fullName evidence="1">DUF1922 domain-containing protein</fullName>
    </submittedName>
</protein>
<dbReference type="EMBL" id="LZHX01000004">
    <property type="protein sequence ID" value="OBF29821.1"/>
    <property type="molecule type" value="Genomic_DNA"/>
</dbReference>